<dbReference type="EMBL" id="JAGKQH010000014">
    <property type="protein sequence ID" value="KAG6582502.1"/>
    <property type="molecule type" value="Genomic_DNA"/>
</dbReference>
<gene>
    <name evidence="1" type="ORF">SDJN03_22504</name>
</gene>
<feature type="non-terminal residue" evidence="1">
    <location>
        <position position="1"/>
    </location>
</feature>
<dbReference type="AlphaFoldDB" id="A0AAV6MLA7"/>
<sequence>MWVLSVLYAIYWIGRRSSSIIQKNLPNMADKSDKDASDWLPNPKSRTDMQFHDIIVEKSGKTAELLNEQSENSIGQFLRSMNSLQGSAMGFNCKCRKILPSWIEAIKAFLTTEDTMQQAVEIGLVDECMSLWSSFNWSNLVNKPPSLWASSQNFPQEYRFLMK</sequence>
<proteinExistence type="predicted"/>
<dbReference type="Proteomes" id="UP000685013">
    <property type="component" value="Chromosome 14"/>
</dbReference>
<name>A0AAV6MLA7_9ROSI</name>
<organism evidence="1 2">
    <name type="scientific">Cucurbita argyrosperma subsp. sororia</name>
    <dbReference type="NCBI Taxonomy" id="37648"/>
    <lineage>
        <taxon>Eukaryota</taxon>
        <taxon>Viridiplantae</taxon>
        <taxon>Streptophyta</taxon>
        <taxon>Embryophyta</taxon>
        <taxon>Tracheophyta</taxon>
        <taxon>Spermatophyta</taxon>
        <taxon>Magnoliopsida</taxon>
        <taxon>eudicotyledons</taxon>
        <taxon>Gunneridae</taxon>
        <taxon>Pentapetalae</taxon>
        <taxon>rosids</taxon>
        <taxon>fabids</taxon>
        <taxon>Cucurbitales</taxon>
        <taxon>Cucurbitaceae</taxon>
        <taxon>Cucurbiteae</taxon>
        <taxon>Cucurbita</taxon>
    </lineage>
</organism>
<keyword evidence="2" id="KW-1185">Reference proteome</keyword>
<evidence type="ECO:0000313" key="2">
    <source>
        <dbReference type="Proteomes" id="UP000685013"/>
    </source>
</evidence>
<comment type="caution">
    <text evidence="1">The sequence shown here is derived from an EMBL/GenBank/DDBJ whole genome shotgun (WGS) entry which is preliminary data.</text>
</comment>
<protein>
    <submittedName>
        <fullName evidence="1">Uncharacterized protein</fullName>
    </submittedName>
</protein>
<evidence type="ECO:0000313" key="1">
    <source>
        <dbReference type="EMBL" id="KAG6582502.1"/>
    </source>
</evidence>
<accession>A0AAV6MLA7</accession>
<reference evidence="1 2" key="1">
    <citation type="journal article" date="2021" name="Hortic Res">
        <title>The domestication of Cucurbita argyrosperma as revealed by the genome of its wild relative.</title>
        <authorList>
            <person name="Barrera-Redondo J."/>
            <person name="Sanchez-de la Vega G."/>
            <person name="Aguirre-Liguori J.A."/>
            <person name="Castellanos-Morales G."/>
            <person name="Gutierrez-Guerrero Y.T."/>
            <person name="Aguirre-Dugua X."/>
            <person name="Aguirre-Planter E."/>
            <person name="Tenaillon M.I."/>
            <person name="Lira-Saade R."/>
            <person name="Eguiarte L.E."/>
        </authorList>
    </citation>
    <scope>NUCLEOTIDE SEQUENCE [LARGE SCALE GENOMIC DNA]</scope>
    <source>
        <strain evidence="1">JBR-2021</strain>
    </source>
</reference>